<accession>A0ACC3C1G7</accession>
<dbReference type="Proteomes" id="UP000798662">
    <property type="component" value="Chromosome 2"/>
</dbReference>
<evidence type="ECO:0000313" key="1">
    <source>
        <dbReference type="EMBL" id="KAK1863799.1"/>
    </source>
</evidence>
<gene>
    <name evidence="1" type="ORF">I4F81_006353</name>
</gene>
<protein>
    <submittedName>
        <fullName evidence="1">Uncharacterized protein</fullName>
    </submittedName>
</protein>
<sequence length="373" mass="38948">MPLRQIVAGQTRLTHLSLTLEEPAPTDALHLSAVYKGMASRLQSLDLRALMPLTEAAATSLLQSLPTLGFVRALHMNGKYWGSEAGLTALAATCPAVETLTVGELASELRSGAGAAAMFRLFPSLNTLAVGAPDEGSPGMFLPLLFVATMCAGRRFATLSLPGLVPGPDDSAAEPVQLAQALGNGNHTPERLRLNGPVEAPMVAGLHDAPLSTLTALHLSDVRMLDKDAAVGLASLSGLAALSLGGASARKPLVLKEEVLATLGPPNLRQLHLKHVELVGAAGAALVAAMARMSPQTLRHLSLTACIGEMSAAVYALVVVNSFQRLGLIDLRVQVLTYKPASRQNLYELVDAANSCQAAKAFAAAHRPDIAFY</sequence>
<organism evidence="1 2">
    <name type="scientific">Pyropia yezoensis</name>
    <name type="common">Susabi-nori</name>
    <name type="synonym">Porphyra yezoensis</name>
    <dbReference type="NCBI Taxonomy" id="2788"/>
    <lineage>
        <taxon>Eukaryota</taxon>
        <taxon>Rhodophyta</taxon>
        <taxon>Bangiophyceae</taxon>
        <taxon>Bangiales</taxon>
        <taxon>Bangiaceae</taxon>
        <taxon>Pyropia</taxon>
    </lineage>
</organism>
<evidence type="ECO:0000313" key="2">
    <source>
        <dbReference type="Proteomes" id="UP000798662"/>
    </source>
</evidence>
<reference evidence="1" key="1">
    <citation type="submission" date="2019-11" db="EMBL/GenBank/DDBJ databases">
        <title>Nori genome reveals adaptations in red seaweeds to the harsh intertidal environment.</title>
        <authorList>
            <person name="Wang D."/>
            <person name="Mao Y."/>
        </authorList>
    </citation>
    <scope>NUCLEOTIDE SEQUENCE</scope>
    <source>
        <tissue evidence="1">Gametophyte</tissue>
    </source>
</reference>
<comment type="caution">
    <text evidence="1">The sequence shown here is derived from an EMBL/GenBank/DDBJ whole genome shotgun (WGS) entry which is preliminary data.</text>
</comment>
<proteinExistence type="predicted"/>
<keyword evidence="2" id="KW-1185">Reference proteome</keyword>
<dbReference type="EMBL" id="CM020619">
    <property type="protein sequence ID" value="KAK1863799.1"/>
    <property type="molecule type" value="Genomic_DNA"/>
</dbReference>
<name>A0ACC3C1G7_PYRYE</name>